<dbReference type="Pfam" id="PF02617">
    <property type="entry name" value="ClpS"/>
    <property type="match status" value="1"/>
</dbReference>
<accession>A0A1W1CAW9</accession>
<dbReference type="HAMAP" id="MF_00302">
    <property type="entry name" value="ClpS"/>
    <property type="match status" value="1"/>
</dbReference>
<proteinExistence type="inferred from homology"/>
<dbReference type="InterPro" id="IPR022935">
    <property type="entry name" value="ClpS"/>
</dbReference>
<dbReference type="GO" id="GO:0030163">
    <property type="term" value="P:protein catabolic process"/>
    <property type="evidence" value="ECO:0007669"/>
    <property type="project" value="InterPro"/>
</dbReference>
<name>A0A1W1CAW9_9ZZZZ</name>
<evidence type="ECO:0000259" key="1">
    <source>
        <dbReference type="Pfam" id="PF02617"/>
    </source>
</evidence>
<dbReference type="SUPFAM" id="SSF54736">
    <property type="entry name" value="ClpS-like"/>
    <property type="match status" value="1"/>
</dbReference>
<dbReference type="AlphaFoldDB" id="A0A1W1CAW9"/>
<dbReference type="PANTHER" id="PTHR33473:SF19">
    <property type="entry name" value="ATP-DEPENDENT CLP PROTEASE ADAPTER PROTEIN CLPS"/>
    <property type="match status" value="1"/>
</dbReference>
<reference evidence="2" key="1">
    <citation type="submission" date="2016-10" db="EMBL/GenBank/DDBJ databases">
        <authorList>
            <person name="de Groot N.N."/>
        </authorList>
    </citation>
    <scope>NUCLEOTIDE SEQUENCE</scope>
</reference>
<dbReference type="Gene3D" id="3.30.1390.10">
    <property type="match status" value="1"/>
</dbReference>
<dbReference type="InterPro" id="IPR014719">
    <property type="entry name" value="Ribosomal_bL12_C/ClpS-like"/>
</dbReference>
<sequence length="99" mass="11337">MPKIIEKIKIIEEITPPSMYKVVLHNDDYTTMEFVIMILRTIFHKNEVEAEAIMLQVHEMGIGSCGLFTKEIARTKVNQVKILAKESGFPLLVTAEKDF</sequence>
<dbReference type="FunFam" id="3.30.1390.10:FF:000002">
    <property type="entry name" value="ATP-dependent Clp protease adapter protein ClpS"/>
    <property type="match status" value="1"/>
</dbReference>
<evidence type="ECO:0000313" key="2">
    <source>
        <dbReference type="EMBL" id="SFV62936.1"/>
    </source>
</evidence>
<dbReference type="EMBL" id="FPHG01000057">
    <property type="protein sequence ID" value="SFV62936.1"/>
    <property type="molecule type" value="Genomic_DNA"/>
</dbReference>
<dbReference type="PANTHER" id="PTHR33473">
    <property type="entry name" value="ATP-DEPENDENT CLP PROTEASE ADAPTER PROTEIN CLPS1, CHLOROPLASTIC"/>
    <property type="match status" value="1"/>
</dbReference>
<gene>
    <name evidence="2" type="ORF">MNB_SV-9-1413</name>
</gene>
<keyword evidence="2" id="KW-0378">Hydrolase</keyword>
<feature type="domain" description="Adaptor protein ClpS core" evidence="1">
    <location>
        <begin position="16"/>
        <end position="94"/>
    </location>
</feature>
<dbReference type="InterPro" id="IPR003769">
    <property type="entry name" value="ClpS_core"/>
</dbReference>
<keyword evidence="2" id="KW-0645">Protease</keyword>
<protein>
    <submittedName>
        <fullName evidence="2">ATP-dependent Clp protease adaptor protein ClpS</fullName>
    </submittedName>
</protein>
<dbReference type="GO" id="GO:0008233">
    <property type="term" value="F:peptidase activity"/>
    <property type="evidence" value="ECO:0007669"/>
    <property type="project" value="UniProtKB-KW"/>
</dbReference>
<organism evidence="2">
    <name type="scientific">hydrothermal vent metagenome</name>
    <dbReference type="NCBI Taxonomy" id="652676"/>
    <lineage>
        <taxon>unclassified sequences</taxon>
        <taxon>metagenomes</taxon>
        <taxon>ecological metagenomes</taxon>
    </lineage>
</organism>
<dbReference type="GO" id="GO:0006508">
    <property type="term" value="P:proteolysis"/>
    <property type="evidence" value="ECO:0007669"/>
    <property type="project" value="UniProtKB-KW"/>
</dbReference>